<reference evidence="2 3" key="1">
    <citation type="submission" date="2016-06" db="EMBL/GenBank/DDBJ databases">
        <title>Evolution of pathogenesis and genome organization in the Tremellales.</title>
        <authorList>
            <person name="Cuomo C."/>
            <person name="Litvintseva A."/>
            <person name="Heitman J."/>
            <person name="Chen Y."/>
            <person name="Sun S."/>
            <person name="Springer D."/>
            <person name="Dromer F."/>
            <person name="Young S."/>
            <person name="Zeng Q."/>
            <person name="Chapman S."/>
            <person name="Gujja S."/>
            <person name="Saif S."/>
            <person name="Birren B."/>
        </authorList>
    </citation>
    <scope>NUCLEOTIDE SEQUENCE [LARGE SCALE GENOMIC DNA]</scope>
    <source>
        <strain evidence="2 3">ATCC 28783</strain>
    </source>
</reference>
<feature type="compositionally biased region" description="Low complexity" evidence="1">
    <location>
        <begin position="9"/>
        <end position="21"/>
    </location>
</feature>
<protein>
    <submittedName>
        <fullName evidence="2">Uncharacterized protein</fullName>
    </submittedName>
</protein>
<accession>A0A4Q1BL87</accession>
<dbReference type="EMBL" id="SDIL01000046">
    <property type="protein sequence ID" value="RXK38524.1"/>
    <property type="molecule type" value="Genomic_DNA"/>
</dbReference>
<gene>
    <name evidence="2" type="ORF">M231_04156</name>
</gene>
<dbReference type="VEuPathDB" id="FungiDB:TREMEDRAFT_61328"/>
<evidence type="ECO:0000313" key="2">
    <source>
        <dbReference type="EMBL" id="RXK38524.1"/>
    </source>
</evidence>
<proteinExistence type="predicted"/>
<sequence length="166" mass="18932">MSLPDSPDSHTSVYSISSGSSYTPDEPSASHPNTERRAKRRTINPSISSHNKEREKRKTIESDSFTSNKSHTTKSTTCITSHQDERRGKRKSSVLEQSTSKRKKSTSCKLSNTHEGDEDLQDLENKRRHTKEYHGVRDVKNMQREVLDWFDLVSPSFKLVLNVPSV</sequence>
<dbReference type="AlphaFoldDB" id="A0A4Q1BL87"/>
<dbReference type="Proteomes" id="UP000289152">
    <property type="component" value="Unassembled WGS sequence"/>
</dbReference>
<feature type="compositionally biased region" description="Low complexity" evidence="1">
    <location>
        <begin position="64"/>
        <end position="77"/>
    </location>
</feature>
<comment type="caution">
    <text evidence="2">The sequence shown here is derived from an EMBL/GenBank/DDBJ whole genome shotgun (WGS) entry which is preliminary data.</text>
</comment>
<feature type="compositionally biased region" description="Basic and acidic residues" evidence="1">
    <location>
        <begin position="50"/>
        <end position="61"/>
    </location>
</feature>
<dbReference type="InParanoid" id="A0A4Q1BL87"/>
<evidence type="ECO:0000313" key="3">
    <source>
        <dbReference type="Proteomes" id="UP000289152"/>
    </source>
</evidence>
<keyword evidence="3" id="KW-1185">Reference proteome</keyword>
<organism evidence="2 3">
    <name type="scientific">Tremella mesenterica</name>
    <name type="common">Jelly fungus</name>
    <dbReference type="NCBI Taxonomy" id="5217"/>
    <lineage>
        <taxon>Eukaryota</taxon>
        <taxon>Fungi</taxon>
        <taxon>Dikarya</taxon>
        <taxon>Basidiomycota</taxon>
        <taxon>Agaricomycotina</taxon>
        <taxon>Tremellomycetes</taxon>
        <taxon>Tremellales</taxon>
        <taxon>Tremellaceae</taxon>
        <taxon>Tremella</taxon>
    </lineage>
</organism>
<evidence type="ECO:0000256" key="1">
    <source>
        <dbReference type="SAM" id="MobiDB-lite"/>
    </source>
</evidence>
<feature type="region of interest" description="Disordered" evidence="1">
    <location>
        <begin position="1"/>
        <end position="126"/>
    </location>
</feature>
<name>A0A4Q1BL87_TREME</name>